<name>K3X6X3_GLOUD</name>
<dbReference type="InParanoid" id="K3X6X3"/>
<keyword evidence="2" id="KW-1185">Reference proteome</keyword>
<dbReference type="EMBL" id="GL376607">
    <property type="status" value="NOT_ANNOTATED_CDS"/>
    <property type="molecule type" value="Genomic_DNA"/>
</dbReference>
<evidence type="ECO:0000313" key="1">
    <source>
        <dbReference type="EnsemblProtists" id="PYU1_T012972"/>
    </source>
</evidence>
<accession>K3X6X3</accession>
<reference evidence="2" key="1">
    <citation type="journal article" date="2010" name="Genome Biol.">
        <title>Genome sequence of the necrotrophic plant pathogen Pythium ultimum reveals original pathogenicity mechanisms and effector repertoire.</title>
        <authorList>
            <person name="Levesque C.A."/>
            <person name="Brouwer H."/>
            <person name="Cano L."/>
            <person name="Hamilton J.P."/>
            <person name="Holt C."/>
            <person name="Huitema E."/>
            <person name="Raffaele S."/>
            <person name="Robideau G.P."/>
            <person name="Thines M."/>
            <person name="Win J."/>
            <person name="Zerillo M.M."/>
            <person name="Beakes G.W."/>
            <person name="Boore J.L."/>
            <person name="Busam D."/>
            <person name="Dumas B."/>
            <person name="Ferriera S."/>
            <person name="Fuerstenberg S.I."/>
            <person name="Gachon C.M."/>
            <person name="Gaulin E."/>
            <person name="Govers F."/>
            <person name="Grenville-Briggs L."/>
            <person name="Horner N."/>
            <person name="Hostetler J."/>
            <person name="Jiang R.H."/>
            <person name="Johnson J."/>
            <person name="Krajaejun T."/>
            <person name="Lin H."/>
            <person name="Meijer H.J."/>
            <person name="Moore B."/>
            <person name="Morris P."/>
            <person name="Phuntmart V."/>
            <person name="Puiu D."/>
            <person name="Shetty J."/>
            <person name="Stajich J.E."/>
            <person name="Tripathy S."/>
            <person name="Wawra S."/>
            <person name="van West P."/>
            <person name="Whitty B.R."/>
            <person name="Coutinho P.M."/>
            <person name="Henrissat B."/>
            <person name="Martin F."/>
            <person name="Thomas P.D."/>
            <person name="Tyler B.M."/>
            <person name="De Vries R.P."/>
            <person name="Kamoun S."/>
            <person name="Yandell M."/>
            <person name="Tisserat N."/>
            <person name="Buell C.R."/>
        </authorList>
    </citation>
    <scope>NUCLEOTIDE SEQUENCE</scope>
    <source>
        <strain evidence="2">DAOM:BR144</strain>
    </source>
</reference>
<dbReference type="EnsemblProtists" id="PYU1_T012972">
    <property type="protein sequence ID" value="PYU1_T012972"/>
    <property type="gene ID" value="PYU1_G012945"/>
</dbReference>
<organism evidence="1 2">
    <name type="scientific">Globisporangium ultimum (strain ATCC 200006 / CBS 805.95 / DAOM BR144)</name>
    <name type="common">Pythium ultimum</name>
    <dbReference type="NCBI Taxonomy" id="431595"/>
    <lineage>
        <taxon>Eukaryota</taxon>
        <taxon>Sar</taxon>
        <taxon>Stramenopiles</taxon>
        <taxon>Oomycota</taxon>
        <taxon>Peronosporomycetes</taxon>
        <taxon>Pythiales</taxon>
        <taxon>Pythiaceae</taxon>
        <taxon>Globisporangium</taxon>
    </lineage>
</organism>
<reference evidence="2" key="2">
    <citation type="submission" date="2010-04" db="EMBL/GenBank/DDBJ databases">
        <authorList>
            <person name="Buell R."/>
            <person name="Hamilton J."/>
            <person name="Hostetler J."/>
        </authorList>
    </citation>
    <scope>NUCLEOTIDE SEQUENCE [LARGE SCALE GENOMIC DNA]</scope>
    <source>
        <strain evidence="2">DAOM:BR144</strain>
    </source>
</reference>
<protein>
    <submittedName>
        <fullName evidence="1">Uncharacterized protein</fullName>
    </submittedName>
</protein>
<dbReference type="HOGENOM" id="CLU_2055917_0_0_1"/>
<proteinExistence type="predicted"/>
<evidence type="ECO:0000313" key="2">
    <source>
        <dbReference type="Proteomes" id="UP000019132"/>
    </source>
</evidence>
<dbReference type="Proteomes" id="UP000019132">
    <property type="component" value="Unassembled WGS sequence"/>
</dbReference>
<dbReference type="AlphaFoldDB" id="K3X6X3"/>
<sequence length="120" mass="13991">GIWTIAELVTLVQAWREIIDYAQCTLKSLPHDLNQQIYDRFVELWGGVTQRTTKAVYGKKLVLAFTHMKITRLLNHPTQKYCKWFSFSKDRKLKIVKSQSVPSTKVQPSTKIFTKNSKTF</sequence>
<dbReference type="VEuPathDB" id="FungiDB:PYU1_G012945"/>
<reference evidence="1" key="3">
    <citation type="submission" date="2015-02" db="UniProtKB">
        <authorList>
            <consortium name="EnsemblProtists"/>
        </authorList>
    </citation>
    <scope>IDENTIFICATION</scope>
    <source>
        <strain evidence="1">DAOM BR144</strain>
    </source>
</reference>